<sequence>MLKMRYLILYVSNLEKSLTFYTEALGFPVRGNHGTYVEIDTGHTILALIERDNVQELTGLTYKSTPESSQTFEIGFVTEDVVATIEALRVKGVKVIKEPITKPWGQTVAYVGDPDGHYIEICSSMDS</sequence>
<protein>
    <submittedName>
        <fullName evidence="2">Lactoylglutathione lyase</fullName>
    </submittedName>
</protein>
<dbReference type="Proteomes" id="UP000626244">
    <property type="component" value="Unassembled WGS sequence"/>
</dbReference>
<dbReference type="InterPro" id="IPR025870">
    <property type="entry name" value="Glyoxalase-like_dom"/>
</dbReference>
<dbReference type="Gene3D" id="3.10.180.10">
    <property type="entry name" value="2,3-Dihydroxybiphenyl 1,2-Dioxygenase, domain 1"/>
    <property type="match status" value="1"/>
</dbReference>
<proteinExistence type="predicted"/>
<evidence type="ECO:0000313" key="2">
    <source>
        <dbReference type="EMBL" id="GGI11928.1"/>
    </source>
</evidence>
<organism evidence="2 3">
    <name type="scientific">Gottfriedia solisilvae</name>
    <dbReference type="NCBI Taxonomy" id="1516104"/>
    <lineage>
        <taxon>Bacteria</taxon>
        <taxon>Bacillati</taxon>
        <taxon>Bacillota</taxon>
        <taxon>Bacilli</taxon>
        <taxon>Bacillales</taxon>
        <taxon>Bacillaceae</taxon>
        <taxon>Gottfriedia</taxon>
    </lineage>
</organism>
<reference evidence="3" key="1">
    <citation type="journal article" date="2019" name="Int. J. Syst. Evol. Microbiol.">
        <title>The Global Catalogue of Microorganisms (GCM) 10K type strain sequencing project: providing services to taxonomists for standard genome sequencing and annotation.</title>
        <authorList>
            <consortium name="The Broad Institute Genomics Platform"/>
            <consortium name="The Broad Institute Genome Sequencing Center for Infectious Disease"/>
            <person name="Wu L."/>
            <person name="Ma J."/>
        </authorList>
    </citation>
    <scope>NUCLEOTIDE SEQUENCE [LARGE SCALE GENOMIC DNA]</scope>
    <source>
        <strain evidence="3">CGMCC 1.14993</strain>
    </source>
</reference>
<feature type="domain" description="VOC" evidence="1">
    <location>
        <begin position="3"/>
        <end position="124"/>
    </location>
</feature>
<dbReference type="GO" id="GO:0016829">
    <property type="term" value="F:lyase activity"/>
    <property type="evidence" value="ECO:0007669"/>
    <property type="project" value="UniProtKB-KW"/>
</dbReference>
<dbReference type="PANTHER" id="PTHR36503:SF1">
    <property type="entry name" value="BLR2520 PROTEIN"/>
    <property type="match status" value="1"/>
</dbReference>
<keyword evidence="2" id="KW-0456">Lyase</keyword>
<comment type="caution">
    <text evidence="2">The sequence shown here is derived from an EMBL/GenBank/DDBJ whole genome shotgun (WGS) entry which is preliminary data.</text>
</comment>
<dbReference type="CDD" id="cd07264">
    <property type="entry name" value="VOC_like"/>
    <property type="match status" value="1"/>
</dbReference>
<evidence type="ECO:0000259" key="1">
    <source>
        <dbReference type="PROSITE" id="PS51819"/>
    </source>
</evidence>
<dbReference type="RefSeq" id="WP_235821390.1">
    <property type="nucleotide sequence ID" value="NZ_BMHB01000001.1"/>
</dbReference>
<keyword evidence="3" id="KW-1185">Reference proteome</keyword>
<dbReference type="InterPro" id="IPR029068">
    <property type="entry name" value="Glyas_Bleomycin-R_OHBP_Dase"/>
</dbReference>
<dbReference type="AlphaFoldDB" id="A0A8J3F0D5"/>
<dbReference type="PROSITE" id="PS51819">
    <property type="entry name" value="VOC"/>
    <property type="match status" value="1"/>
</dbReference>
<dbReference type="SUPFAM" id="SSF54593">
    <property type="entry name" value="Glyoxalase/Bleomycin resistance protein/Dihydroxybiphenyl dioxygenase"/>
    <property type="match status" value="1"/>
</dbReference>
<gene>
    <name evidence="2" type="ORF">GCM10007380_10300</name>
</gene>
<dbReference type="PANTHER" id="PTHR36503">
    <property type="entry name" value="BLR2520 PROTEIN"/>
    <property type="match status" value="1"/>
</dbReference>
<name>A0A8J3F0D5_9BACI</name>
<dbReference type="Pfam" id="PF12681">
    <property type="entry name" value="Glyoxalase_2"/>
    <property type="match status" value="1"/>
</dbReference>
<dbReference type="InterPro" id="IPR037523">
    <property type="entry name" value="VOC_core"/>
</dbReference>
<dbReference type="EMBL" id="BMHB01000001">
    <property type="protein sequence ID" value="GGI11928.1"/>
    <property type="molecule type" value="Genomic_DNA"/>
</dbReference>
<accession>A0A8J3F0D5</accession>
<evidence type="ECO:0000313" key="3">
    <source>
        <dbReference type="Proteomes" id="UP000626244"/>
    </source>
</evidence>